<dbReference type="Gene3D" id="3.40.1190.20">
    <property type="match status" value="1"/>
</dbReference>
<dbReference type="Proteomes" id="UP000824260">
    <property type="component" value="Unassembled WGS sequence"/>
</dbReference>
<feature type="domain" description="Carbohydrate kinase PfkB" evidence="1">
    <location>
        <begin position="57"/>
        <end position="325"/>
    </location>
</feature>
<dbReference type="PANTHER" id="PTHR46969">
    <property type="entry name" value="BIFUNCTIONAL PROTEIN HLDE"/>
    <property type="match status" value="1"/>
</dbReference>
<keyword evidence="2" id="KW-0418">Kinase</keyword>
<name>A0A9D1CWA5_9FIRM</name>
<keyword evidence="2" id="KW-0808">Transferase</keyword>
<evidence type="ECO:0000313" key="3">
    <source>
        <dbReference type="Proteomes" id="UP000824260"/>
    </source>
</evidence>
<reference evidence="2" key="2">
    <citation type="journal article" date="2021" name="PeerJ">
        <title>Extensive microbial diversity within the chicken gut microbiome revealed by metagenomics and culture.</title>
        <authorList>
            <person name="Gilroy R."/>
            <person name="Ravi A."/>
            <person name="Getino M."/>
            <person name="Pursley I."/>
            <person name="Horton D.L."/>
            <person name="Alikhan N.F."/>
            <person name="Baker D."/>
            <person name="Gharbi K."/>
            <person name="Hall N."/>
            <person name="Watson M."/>
            <person name="Adriaenssens E.M."/>
            <person name="Foster-Nyarko E."/>
            <person name="Jarju S."/>
            <person name="Secka A."/>
            <person name="Antonio M."/>
            <person name="Oren A."/>
            <person name="Chaudhuri R.R."/>
            <person name="La Ragione R."/>
            <person name="Hildebrand F."/>
            <person name="Pallen M.J."/>
        </authorList>
    </citation>
    <scope>NUCLEOTIDE SEQUENCE</scope>
    <source>
        <strain evidence="2">ChiSjej6B24-2974</strain>
    </source>
</reference>
<comment type="caution">
    <text evidence="2">The sequence shown here is derived from an EMBL/GenBank/DDBJ whole genome shotgun (WGS) entry which is preliminary data.</text>
</comment>
<accession>A0A9D1CWA5</accession>
<protein>
    <submittedName>
        <fullName evidence="2">Sugar kinase</fullName>
    </submittedName>
</protein>
<dbReference type="GO" id="GO:0033786">
    <property type="term" value="F:heptose-1-phosphate adenylyltransferase activity"/>
    <property type="evidence" value="ECO:0007669"/>
    <property type="project" value="TreeGrafter"/>
</dbReference>
<evidence type="ECO:0000259" key="1">
    <source>
        <dbReference type="Pfam" id="PF00294"/>
    </source>
</evidence>
<gene>
    <name evidence="2" type="ORF">IAA52_03085</name>
</gene>
<dbReference type="Pfam" id="PF00294">
    <property type="entry name" value="PfkB"/>
    <property type="match status" value="1"/>
</dbReference>
<sequence length="340" mass="35843">MRNIALQPERLEALLETIGRVRAVAIGDVCLDVYWIADMRRATLSRETPHFNLPVMEERYSLGAAGNAMSNMRALGATVLPLTLLGEDWRGGIVRRLMAEMSLPSDGLIAVPGRITPAYVKPYRCGHGDVRYEDPRIDFENAQPPCEAAERMLVEALEHAADGADVIVVSDQLGTGVVTPRVRETLCTLAARGRKVIVDSRDNIAAYKGCILKPNELEAARAASLAPAAVTPEEYLPVARKLWDMSGGDVIITLGAAGAMCLGSGGEPCFAPAMRVPPPIDIVGAGDSFLSACALALGAGAALEEAIALGNLASAVTIQKIGQTGTASAAEIRAAYAKRG</sequence>
<reference evidence="2" key="1">
    <citation type="submission" date="2020-10" db="EMBL/GenBank/DDBJ databases">
        <authorList>
            <person name="Gilroy R."/>
        </authorList>
    </citation>
    <scope>NUCLEOTIDE SEQUENCE</scope>
    <source>
        <strain evidence="2">ChiSjej6B24-2974</strain>
    </source>
</reference>
<proteinExistence type="predicted"/>
<dbReference type="SUPFAM" id="SSF53613">
    <property type="entry name" value="Ribokinase-like"/>
    <property type="match status" value="1"/>
</dbReference>
<evidence type="ECO:0000313" key="2">
    <source>
        <dbReference type="EMBL" id="HIQ82069.1"/>
    </source>
</evidence>
<dbReference type="GO" id="GO:0033785">
    <property type="term" value="F:heptose 7-phosphate kinase activity"/>
    <property type="evidence" value="ECO:0007669"/>
    <property type="project" value="TreeGrafter"/>
</dbReference>
<dbReference type="GO" id="GO:0005829">
    <property type="term" value="C:cytosol"/>
    <property type="evidence" value="ECO:0007669"/>
    <property type="project" value="TreeGrafter"/>
</dbReference>
<dbReference type="AlphaFoldDB" id="A0A9D1CWA5"/>
<dbReference type="InterPro" id="IPR011611">
    <property type="entry name" value="PfkB_dom"/>
</dbReference>
<dbReference type="PANTHER" id="PTHR46969:SF1">
    <property type="entry name" value="BIFUNCTIONAL PROTEIN HLDE"/>
    <property type="match status" value="1"/>
</dbReference>
<dbReference type="EMBL" id="DVFZ01000033">
    <property type="protein sequence ID" value="HIQ82069.1"/>
    <property type="molecule type" value="Genomic_DNA"/>
</dbReference>
<dbReference type="InterPro" id="IPR029056">
    <property type="entry name" value="Ribokinase-like"/>
</dbReference>
<organism evidence="2 3">
    <name type="scientific">Candidatus Pullichristensenella stercorigallinarum</name>
    <dbReference type="NCBI Taxonomy" id="2840909"/>
    <lineage>
        <taxon>Bacteria</taxon>
        <taxon>Bacillati</taxon>
        <taxon>Bacillota</taxon>
        <taxon>Clostridia</taxon>
        <taxon>Candidatus Pullichristensenella</taxon>
    </lineage>
</organism>